<dbReference type="InterPro" id="IPR006142">
    <property type="entry name" value="INTEIN"/>
</dbReference>
<keyword evidence="13" id="KW-0175">Coiled coil</keyword>
<comment type="similarity">
    <text evidence="1">Belongs to the helicase family. UvrD subfamily.</text>
</comment>
<dbReference type="Gene3D" id="1.10.486.10">
    <property type="entry name" value="PCRA, domain 4"/>
    <property type="match status" value="1"/>
</dbReference>
<dbReference type="PANTHER" id="PTHR11070">
    <property type="entry name" value="UVRD / RECB / PCRA DNA HELICASE FAMILY MEMBER"/>
    <property type="match status" value="1"/>
</dbReference>
<evidence type="ECO:0000259" key="15">
    <source>
        <dbReference type="PROSITE" id="PS51217"/>
    </source>
</evidence>
<dbReference type="Gene3D" id="3.40.50.300">
    <property type="entry name" value="P-loop containing nucleotide triphosphate hydrolases"/>
    <property type="match status" value="2"/>
</dbReference>
<feature type="non-terminal residue" evidence="16">
    <location>
        <position position="980"/>
    </location>
</feature>
<dbReference type="SUPFAM" id="SSF52540">
    <property type="entry name" value="P-loop containing nucleoside triphosphate hydrolases"/>
    <property type="match status" value="3"/>
</dbReference>
<dbReference type="GO" id="GO:0003677">
    <property type="term" value="F:DNA binding"/>
    <property type="evidence" value="ECO:0007669"/>
    <property type="project" value="InterPro"/>
</dbReference>
<evidence type="ECO:0000256" key="12">
    <source>
        <dbReference type="PROSITE-ProRule" id="PRU00560"/>
    </source>
</evidence>
<protein>
    <recommendedName>
        <fullName evidence="10">DNA 3'-5' helicase</fullName>
        <ecNumber evidence="10">5.6.2.4</ecNumber>
    </recommendedName>
</protein>
<dbReference type="InterPro" id="IPR030934">
    <property type="entry name" value="Intein_C"/>
</dbReference>
<comment type="catalytic activity">
    <reaction evidence="11">
        <text>ATP + H2O = ADP + phosphate + H(+)</text>
        <dbReference type="Rhea" id="RHEA:13065"/>
        <dbReference type="ChEBI" id="CHEBI:15377"/>
        <dbReference type="ChEBI" id="CHEBI:15378"/>
        <dbReference type="ChEBI" id="CHEBI:30616"/>
        <dbReference type="ChEBI" id="CHEBI:43474"/>
        <dbReference type="ChEBI" id="CHEBI:456216"/>
        <dbReference type="EC" id="5.6.2.4"/>
    </reaction>
</comment>
<dbReference type="Proteomes" id="UP000230543">
    <property type="component" value="Unassembled WGS sequence"/>
</dbReference>
<dbReference type="GO" id="GO:0005524">
    <property type="term" value="F:ATP binding"/>
    <property type="evidence" value="ECO:0007669"/>
    <property type="project" value="UniProtKB-UniRule"/>
</dbReference>
<dbReference type="PROSITE" id="PS50817">
    <property type="entry name" value="INTEIN_N_TER"/>
    <property type="match status" value="1"/>
</dbReference>
<evidence type="ECO:0000256" key="3">
    <source>
        <dbReference type="ARBA" id="ARBA00022801"/>
    </source>
</evidence>
<reference evidence="17" key="1">
    <citation type="submission" date="2017-09" db="EMBL/GenBank/DDBJ databases">
        <title>Depth-based differentiation of microbial function through sediment-hosted aquifers and enrichment of novel symbionts in the deep terrestrial subsurface.</title>
        <authorList>
            <person name="Probst A.J."/>
            <person name="Ladd B."/>
            <person name="Jarett J.K."/>
            <person name="Geller-Mcgrath D.E."/>
            <person name="Sieber C.M.K."/>
            <person name="Emerson J.B."/>
            <person name="Anantharaman K."/>
            <person name="Thomas B.C."/>
            <person name="Malmstrom R."/>
            <person name="Stieglmeier M."/>
            <person name="Klingl A."/>
            <person name="Woyke T."/>
            <person name="Ryan C.M."/>
            <person name="Banfield J.F."/>
        </authorList>
    </citation>
    <scope>NUCLEOTIDE SEQUENCE [LARGE SCALE GENOMIC DNA]</scope>
</reference>
<keyword evidence="5" id="KW-0068">Autocatalytic cleavage</keyword>
<keyword evidence="8" id="KW-0413">Isomerase</keyword>
<evidence type="ECO:0000256" key="2">
    <source>
        <dbReference type="ARBA" id="ARBA00022741"/>
    </source>
</evidence>
<dbReference type="InterPro" id="IPR000212">
    <property type="entry name" value="DNA_helicase_UvrD/REP"/>
</dbReference>
<dbReference type="InterPro" id="IPR036844">
    <property type="entry name" value="Hint_dom_sf"/>
</dbReference>
<dbReference type="Pfam" id="PF13361">
    <property type="entry name" value="UvrD_C"/>
    <property type="match status" value="1"/>
</dbReference>
<comment type="catalytic activity">
    <reaction evidence="9">
        <text>Couples ATP hydrolysis with the unwinding of duplex DNA by translocating in the 3'-5' direction.</text>
        <dbReference type="EC" id="5.6.2.4"/>
    </reaction>
</comment>
<dbReference type="InterPro" id="IPR014017">
    <property type="entry name" value="DNA_helicase_UvrD-like_C"/>
</dbReference>
<dbReference type="InterPro" id="IPR003586">
    <property type="entry name" value="Hint_dom_C"/>
</dbReference>
<feature type="domain" description="UvrD-like helicase C-terminal" evidence="15">
    <location>
        <begin position="673"/>
        <end position="967"/>
    </location>
</feature>
<evidence type="ECO:0000259" key="14">
    <source>
        <dbReference type="PROSITE" id="PS51198"/>
    </source>
</evidence>
<dbReference type="InterPro" id="IPR027417">
    <property type="entry name" value="P-loop_NTPase"/>
</dbReference>
<dbReference type="InterPro" id="IPR006141">
    <property type="entry name" value="Intein_N"/>
</dbReference>
<comment type="caution">
    <text evidence="16">The sequence shown here is derived from an EMBL/GenBank/DDBJ whole genome shotgun (WGS) entry which is preliminary data.</text>
</comment>
<evidence type="ECO:0000256" key="13">
    <source>
        <dbReference type="SAM" id="Coils"/>
    </source>
</evidence>
<dbReference type="CDD" id="cd17932">
    <property type="entry name" value="DEXQc_UvrD"/>
    <property type="match status" value="1"/>
</dbReference>
<evidence type="ECO:0000256" key="7">
    <source>
        <dbReference type="ARBA" id="ARBA00023000"/>
    </source>
</evidence>
<keyword evidence="3 12" id="KW-0378">Hydrolase</keyword>
<accession>A0A2M6WD20</accession>
<name>A0A2M6WD20_9BACT</name>
<dbReference type="PROSITE" id="PS51217">
    <property type="entry name" value="UVRD_HELICASE_CTER"/>
    <property type="match status" value="1"/>
</dbReference>
<dbReference type="Gene3D" id="1.10.10.160">
    <property type="match status" value="1"/>
</dbReference>
<evidence type="ECO:0000256" key="9">
    <source>
        <dbReference type="ARBA" id="ARBA00034617"/>
    </source>
</evidence>
<evidence type="ECO:0000256" key="11">
    <source>
        <dbReference type="ARBA" id="ARBA00048988"/>
    </source>
</evidence>
<dbReference type="CDD" id="cd00081">
    <property type="entry name" value="Hint"/>
    <property type="match status" value="2"/>
</dbReference>
<organism evidence="16 17">
    <name type="scientific">Candidatus Komeilibacteria bacterium CG10_big_fil_rev_8_21_14_0_10_41_13</name>
    <dbReference type="NCBI Taxonomy" id="1974476"/>
    <lineage>
        <taxon>Bacteria</taxon>
        <taxon>Candidatus Komeiliibacteriota</taxon>
    </lineage>
</organism>
<evidence type="ECO:0000256" key="10">
    <source>
        <dbReference type="ARBA" id="ARBA00034808"/>
    </source>
</evidence>
<dbReference type="SUPFAM" id="SSF51294">
    <property type="entry name" value="Hedgehog/intein (Hint) domain"/>
    <property type="match status" value="1"/>
</dbReference>
<keyword evidence="2 12" id="KW-0547">Nucleotide-binding</keyword>
<sequence>MSYKDKLNPQQKKAVCYGEGPLLIVAGAGTGKTTVITERINYLITEKKLQPNEVLALTFTEKAAAEMEERVDKALPYGYVDLWVYTFHAFAERLLKEHGLEIGLTTDFKLLDETAAWLLVRNNLDKFDLDYYRPLGNPNKFIHALLKHFSKAKDEMVKPDDYLNHAEKFRLDNDLRKDETAAQEVRRLEEVAGAYHVYQQLLLDNDYLDFGDLINYAYELLTRRPAILKKYQEQFKYILVDEFQDTNYAQYQLIKLLAGEINNVTVVGDDDQCLPPQSKVLTPEGEKLIKDIKKQDEVLTAVGKGHIGISKVSRVFKNKKKVKLLKIKTKKGFELTVTDNHKMFCHVPSANHRGKYFYVYLMWRSDVGWRIGTTKNLTWRLSLERSADKIIGVKACNSEAEARFYEHLYSLRYSIPTYCFQKREDLILDFNKLKLLYQELDVESGVKRLAKDLNIDLSSSHVNLGAVIRGNKKRIKINLNICYRNYRSKHHVIDQKEIMRNSLVQHELSLETSDEDIIKSLKENGYVLHIAKKGKRLRIINQDLKALENDLLKIESITGGLTEARSKIGKLNYQTLKALVMPSKNLLVGHFLPVKIKNEIIYDEIISIDSKEKIETVYDLEIDRTHNFIAQGVVVHNSIYKFRGASISNILEFKKDHPKAQEVYLNTNYRTKQNILDAAYKFIQLNNPNRLEVQLKADNKKLSKKLKSALEGQGVIEHLHEATLAEEVASLVNKIKALGEKTGEWSQFAILVRANSQAQPFIEGLERAGIPYQFVASKGLYAKEIILNLTAFLRLLDDYHESDAMYRYLTLPIFNLDQSEIIKITHQAYKKRWTLYEVARQARALLRLSDQNQRELDKAVNLLEKYISQAKNQKCSRIVFDWLNDSGYLKYVDSLEELKKRQEFSYLSQFYQRIKAFEEINDDKSVKNFLQQLGLEIESGEQGSLQPLGEDEGPQMVKVMTVHSAKGLEFKNVFIVNLVD</sequence>
<dbReference type="GO" id="GO:0016787">
    <property type="term" value="F:hydrolase activity"/>
    <property type="evidence" value="ECO:0007669"/>
    <property type="project" value="UniProtKB-UniRule"/>
</dbReference>
<dbReference type="NCBIfam" id="TIGR01443">
    <property type="entry name" value="intein_Cterm"/>
    <property type="match status" value="1"/>
</dbReference>
<evidence type="ECO:0000256" key="8">
    <source>
        <dbReference type="ARBA" id="ARBA00023235"/>
    </source>
</evidence>
<evidence type="ECO:0000256" key="1">
    <source>
        <dbReference type="ARBA" id="ARBA00009922"/>
    </source>
</evidence>
<dbReference type="GO" id="GO:0016539">
    <property type="term" value="P:intein-mediated protein splicing"/>
    <property type="evidence" value="ECO:0007669"/>
    <property type="project" value="InterPro"/>
</dbReference>
<dbReference type="EMBL" id="PFBO01000022">
    <property type="protein sequence ID" value="PIT90697.1"/>
    <property type="molecule type" value="Genomic_DNA"/>
</dbReference>
<dbReference type="AlphaFoldDB" id="A0A2M6WD20"/>
<evidence type="ECO:0000256" key="5">
    <source>
        <dbReference type="ARBA" id="ARBA00022813"/>
    </source>
</evidence>
<keyword evidence="7" id="KW-0651">Protein splicing</keyword>
<dbReference type="SMART" id="SM00305">
    <property type="entry name" value="HintC"/>
    <property type="match status" value="1"/>
</dbReference>
<dbReference type="GO" id="GO:0043138">
    <property type="term" value="F:3'-5' DNA helicase activity"/>
    <property type="evidence" value="ECO:0007669"/>
    <property type="project" value="UniProtKB-EC"/>
</dbReference>
<dbReference type="PROSITE" id="PS50818">
    <property type="entry name" value="INTEIN_C_TER"/>
    <property type="match status" value="1"/>
</dbReference>
<feature type="domain" description="UvrD-like helicase ATP-binding" evidence="14">
    <location>
        <begin position="5"/>
        <end position="322"/>
    </location>
</feature>
<dbReference type="PRINTS" id="PR00379">
    <property type="entry name" value="INTEIN"/>
</dbReference>
<gene>
    <name evidence="16" type="ORF">COU22_00730</name>
</gene>
<dbReference type="Gene3D" id="2.170.16.10">
    <property type="entry name" value="Hedgehog/Intein (Hint) domain"/>
    <property type="match status" value="2"/>
</dbReference>
<keyword evidence="6 12" id="KW-0067">ATP-binding</keyword>
<feature type="binding site" evidence="12">
    <location>
        <begin position="26"/>
        <end position="33"/>
    </location>
    <ligand>
        <name>ATP</name>
        <dbReference type="ChEBI" id="CHEBI:30616"/>
    </ligand>
</feature>
<dbReference type="Pfam" id="PF00580">
    <property type="entry name" value="UvrD-helicase"/>
    <property type="match status" value="1"/>
</dbReference>
<evidence type="ECO:0000313" key="17">
    <source>
        <dbReference type="Proteomes" id="UP000230543"/>
    </source>
</evidence>
<feature type="coiled-coil region" evidence="13">
    <location>
        <begin position="530"/>
        <end position="557"/>
    </location>
</feature>
<dbReference type="NCBIfam" id="TIGR01445">
    <property type="entry name" value="intein_Nterm"/>
    <property type="match status" value="1"/>
</dbReference>
<keyword evidence="4 12" id="KW-0347">Helicase</keyword>
<evidence type="ECO:0000313" key="16">
    <source>
        <dbReference type="EMBL" id="PIT90697.1"/>
    </source>
</evidence>
<dbReference type="InterPro" id="IPR003587">
    <property type="entry name" value="Hint_dom_N"/>
</dbReference>
<dbReference type="Pfam" id="PF14890">
    <property type="entry name" value="Intein_splicing"/>
    <property type="match status" value="1"/>
</dbReference>
<proteinExistence type="inferred from homology"/>
<dbReference type="InterPro" id="IPR014016">
    <property type="entry name" value="UvrD-like_ATP-bd"/>
</dbReference>
<dbReference type="EC" id="5.6.2.4" evidence="10"/>
<evidence type="ECO:0000256" key="4">
    <source>
        <dbReference type="ARBA" id="ARBA00022806"/>
    </source>
</evidence>
<dbReference type="InterPro" id="IPR013986">
    <property type="entry name" value="DExx_box_DNA_helicase_dom_sf"/>
</dbReference>
<dbReference type="PROSITE" id="PS51198">
    <property type="entry name" value="UVRD_HELICASE_ATP_BIND"/>
    <property type="match status" value="1"/>
</dbReference>
<evidence type="ECO:0000256" key="6">
    <source>
        <dbReference type="ARBA" id="ARBA00022840"/>
    </source>
</evidence>
<dbReference type="SMART" id="SM00306">
    <property type="entry name" value="HintN"/>
    <property type="match status" value="1"/>
</dbReference>